<sequence>MREVELVQGRMCNLPMHPPDYAETGDPPRPYRYHVNLAFLLKDEHSNNKPHIGGTVVDATEAKEGQVLRSEVAAAVGLLKHQFQRGDFCLHHTLPAIVFSFQHDKWVGSASSISTPRPNLSSCGSPVSSTFGATNPQSTRNI</sequence>
<feature type="region of interest" description="Disordered" evidence="1">
    <location>
        <begin position="112"/>
        <end position="142"/>
    </location>
</feature>
<evidence type="ECO:0000313" key="2">
    <source>
        <dbReference type="EMBL" id="GAB1313922.1"/>
    </source>
</evidence>
<dbReference type="GeneID" id="98174875"/>
<keyword evidence="3" id="KW-1185">Reference proteome</keyword>
<gene>
    <name evidence="2" type="ORF">MFIFM68171_04132</name>
</gene>
<accession>A0ABQ0G869</accession>
<dbReference type="EMBL" id="BAAFSV010000002">
    <property type="protein sequence ID" value="GAB1313922.1"/>
    <property type="molecule type" value="Genomic_DNA"/>
</dbReference>
<dbReference type="RefSeq" id="XP_070915653.1">
    <property type="nucleotide sequence ID" value="XM_071059552.1"/>
</dbReference>
<proteinExistence type="predicted"/>
<evidence type="ECO:0000313" key="3">
    <source>
        <dbReference type="Proteomes" id="UP001628179"/>
    </source>
</evidence>
<organism evidence="2 3">
    <name type="scientific">Madurella fahalii</name>
    <dbReference type="NCBI Taxonomy" id="1157608"/>
    <lineage>
        <taxon>Eukaryota</taxon>
        <taxon>Fungi</taxon>
        <taxon>Dikarya</taxon>
        <taxon>Ascomycota</taxon>
        <taxon>Pezizomycotina</taxon>
        <taxon>Sordariomycetes</taxon>
        <taxon>Sordariomycetidae</taxon>
        <taxon>Sordariales</taxon>
        <taxon>Sordariales incertae sedis</taxon>
        <taxon>Madurella</taxon>
    </lineage>
</organism>
<name>A0ABQ0G869_9PEZI</name>
<comment type="caution">
    <text evidence="2">The sequence shown here is derived from an EMBL/GenBank/DDBJ whole genome shotgun (WGS) entry which is preliminary data.</text>
</comment>
<evidence type="ECO:0000256" key="1">
    <source>
        <dbReference type="SAM" id="MobiDB-lite"/>
    </source>
</evidence>
<protein>
    <submittedName>
        <fullName evidence="2">Uncharacterized protein</fullName>
    </submittedName>
</protein>
<reference evidence="2 3" key="1">
    <citation type="submission" date="2024-09" db="EMBL/GenBank/DDBJ databases">
        <title>Itraconazole resistance in Madurella fahalii resulting from another homologue of gene encoding cytochrome P450 14-alpha sterol demethylase (CYP51).</title>
        <authorList>
            <person name="Yoshioka I."/>
            <person name="Fahal A.H."/>
            <person name="Kaneko S."/>
            <person name="Yaguchi T."/>
        </authorList>
    </citation>
    <scope>NUCLEOTIDE SEQUENCE [LARGE SCALE GENOMIC DNA]</scope>
    <source>
        <strain evidence="2 3">IFM 68171</strain>
    </source>
</reference>
<dbReference type="Proteomes" id="UP001628179">
    <property type="component" value="Unassembled WGS sequence"/>
</dbReference>